<accession>A0ABW1WH46</accession>
<dbReference type="Proteomes" id="UP001596267">
    <property type="component" value="Unassembled WGS sequence"/>
</dbReference>
<sequence>MGDFLKDCLYFTTNRLSRAITKMADEEFAPTGFSPMYGYLLLLVIRDPGSTQKQLADQLDIAPSTLTRFIEKLERKRLVIRTAQGKSVRVYPTENGKTLEDEIRRASNRLHVRYEKILGKETADLLSKELVRSTDQLEAE</sequence>
<dbReference type="InterPro" id="IPR000835">
    <property type="entry name" value="HTH_MarR-typ"/>
</dbReference>
<proteinExistence type="predicted"/>
<keyword evidence="6" id="KW-1185">Reference proteome</keyword>
<evidence type="ECO:0000256" key="3">
    <source>
        <dbReference type="ARBA" id="ARBA00023163"/>
    </source>
</evidence>
<dbReference type="PROSITE" id="PS50995">
    <property type="entry name" value="HTH_MARR_2"/>
    <property type="match status" value="1"/>
</dbReference>
<keyword evidence="2" id="KW-0238">DNA-binding</keyword>
<dbReference type="SMART" id="SM00347">
    <property type="entry name" value="HTH_MARR"/>
    <property type="match status" value="1"/>
</dbReference>
<keyword evidence="1" id="KW-0805">Transcription regulation</keyword>
<dbReference type="PANTHER" id="PTHR42756:SF1">
    <property type="entry name" value="TRANSCRIPTIONAL REPRESSOR OF EMRAB OPERON"/>
    <property type="match status" value="1"/>
</dbReference>
<name>A0ABW1WH46_9BACL</name>
<evidence type="ECO:0000256" key="1">
    <source>
        <dbReference type="ARBA" id="ARBA00023015"/>
    </source>
</evidence>
<organism evidence="5 6">
    <name type="scientific">Sporolactobacillus kofuensis</name>
    <dbReference type="NCBI Taxonomy" id="269672"/>
    <lineage>
        <taxon>Bacteria</taxon>
        <taxon>Bacillati</taxon>
        <taxon>Bacillota</taxon>
        <taxon>Bacilli</taxon>
        <taxon>Bacillales</taxon>
        <taxon>Sporolactobacillaceae</taxon>
        <taxon>Sporolactobacillus</taxon>
    </lineage>
</organism>
<dbReference type="SUPFAM" id="SSF46785">
    <property type="entry name" value="Winged helix' DNA-binding domain"/>
    <property type="match status" value="1"/>
</dbReference>
<dbReference type="Gene3D" id="1.10.10.10">
    <property type="entry name" value="Winged helix-like DNA-binding domain superfamily/Winged helix DNA-binding domain"/>
    <property type="match status" value="1"/>
</dbReference>
<comment type="caution">
    <text evidence="5">The sequence shown here is derived from an EMBL/GenBank/DDBJ whole genome shotgun (WGS) entry which is preliminary data.</text>
</comment>
<protein>
    <submittedName>
        <fullName evidence="5">MarR family winged helix-turn-helix transcriptional regulator</fullName>
    </submittedName>
</protein>
<feature type="domain" description="HTH marR-type" evidence="4">
    <location>
        <begin position="6"/>
        <end position="139"/>
    </location>
</feature>
<gene>
    <name evidence="5" type="ORF">ACFP7A_07565</name>
</gene>
<dbReference type="Pfam" id="PF13412">
    <property type="entry name" value="HTH_24"/>
    <property type="match status" value="1"/>
</dbReference>
<evidence type="ECO:0000256" key="2">
    <source>
        <dbReference type="ARBA" id="ARBA00023125"/>
    </source>
</evidence>
<dbReference type="InterPro" id="IPR036390">
    <property type="entry name" value="WH_DNA-bd_sf"/>
</dbReference>
<dbReference type="EMBL" id="JBHSTQ010000006">
    <property type="protein sequence ID" value="MFC6386455.1"/>
    <property type="molecule type" value="Genomic_DNA"/>
</dbReference>
<dbReference type="PANTHER" id="PTHR42756">
    <property type="entry name" value="TRANSCRIPTIONAL REGULATOR, MARR"/>
    <property type="match status" value="1"/>
</dbReference>
<dbReference type="RefSeq" id="WP_253054187.1">
    <property type="nucleotide sequence ID" value="NZ_JAMXWN010000006.1"/>
</dbReference>
<evidence type="ECO:0000259" key="4">
    <source>
        <dbReference type="PROSITE" id="PS50995"/>
    </source>
</evidence>
<evidence type="ECO:0000313" key="6">
    <source>
        <dbReference type="Proteomes" id="UP001596267"/>
    </source>
</evidence>
<reference evidence="6" key="1">
    <citation type="journal article" date="2019" name="Int. J. Syst. Evol. Microbiol.">
        <title>The Global Catalogue of Microorganisms (GCM) 10K type strain sequencing project: providing services to taxonomists for standard genome sequencing and annotation.</title>
        <authorList>
            <consortium name="The Broad Institute Genomics Platform"/>
            <consortium name="The Broad Institute Genome Sequencing Center for Infectious Disease"/>
            <person name="Wu L."/>
            <person name="Ma J."/>
        </authorList>
    </citation>
    <scope>NUCLEOTIDE SEQUENCE [LARGE SCALE GENOMIC DNA]</scope>
    <source>
        <strain evidence="6">CCUG 42001</strain>
    </source>
</reference>
<dbReference type="InterPro" id="IPR011991">
    <property type="entry name" value="ArsR-like_HTH"/>
</dbReference>
<evidence type="ECO:0000313" key="5">
    <source>
        <dbReference type="EMBL" id="MFC6386455.1"/>
    </source>
</evidence>
<keyword evidence="3" id="KW-0804">Transcription</keyword>
<dbReference type="CDD" id="cd00090">
    <property type="entry name" value="HTH_ARSR"/>
    <property type="match status" value="1"/>
</dbReference>
<dbReference type="InterPro" id="IPR036388">
    <property type="entry name" value="WH-like_DNA-bd_sf"/>
</dbReference>